<dbReference type="Proteomes" id="UP000186218">
    <property type="component" value="Unassembled WGS sequence"/>
</dbReference>
<protein>
    <recommendedName>
        <fullName evidence="4">Integral membrane protein</fullName>
    </recommendedName>
</protein>
<sequence>MGRWANAGDHVAPGHRTATERCPRFVAAPYVGSVTDTLGPGASASAADPLGDAATSTDHRRFTAGDGVSLLLAVGLLVAAIVAPLLASVQYRISIFALAQPLFGTVDPHWGTGTVPAVLIAALGIVAGPPLAARLRWPALLATVFATGLAWVFSLAMIDGWDRGIAGRLVRQDEYLHEVPGVRGSSIPTILDHFASRILDFRPDSWTVHVSGHPPGALITFVVLDRLGLSGGGWAAVWVIVTGTSAAVAGLLAVRALAGEEMARRCAPFLALGPGAVWIGVSADGYFMAVAAWGIALLALSATRRGRASAAFGAGAGLFLGFAIFLNYGLTLMGVISLAVLVVARSWRPLLFAVPAALAVVGVFAALGFWWLDGYHLVVERYYQGVASERPFSYWGWADFAAALCAIGPAGAVGLGRALHWRRLRDRMPVAWLSVSGVACMVCADLSALSKAETERIWLPFGFWIMVGTALLPRRMQRPWLLLQVLTALLINHIVRTYW</sequence>
<feature type="transmembrane region" description="Helical" evidence="1">
    <location>
        <begin position="316"/>
        <end position="343"/>
    </location>
</feature>
<evidence type="ECO:0000256" key="1">
    <source>
        <dbReference type="SAM" id="Phobius"/>
    </source>
</evidence>
<feature type="transmembrane region" description="Helical" evidence="1">
    <location>
        <begin position="113"/>
        <end position="132"/>
    </location>
</feature>
<gene>
    <name evidence="2" type="ORF">SAMN05445060_0101</name>
</gene>
<evidence type="ECO:0008006" key="4">
    <source>
        <dbReference type="Google" id="ProtNLM"/>
    </source>
</evidence>
<feature type="transmembrane region" description="Helical" evidence="1">
    <location>
        <begin position="139"/>
        <end position="158"/>
    </location>
</feature>
<name>A0A1N7CFB1_9NOCA</name>
<feature type="transmembrane region" description="Helical" evidence="1">
    <location>
        <begin position="480"/>
        <end position="498"/>
    </location>
</feature>
<feature type="transmembrane region" description="Helical" evidence="1">
    <location>
        <begin position="269"/>
        <end position="296"/>
    </location>
</feature>
<keyword evidence="1" id="KW-0812">Transmembrane</keyword>
<proteinExistence type="predicted"/>
<dbReference type="EMBL" id="FTNT01000001">
    <property type="protein sequence ID" value="SIR62331.1"/>
    <property type="molecule type" value="Genomic_DNA"/>
</dbReference>
<feature type="transmembrane region" description="Helical" evidence="1">
    <location>
        <begin position="235"/>
        <end position="257"/>
    </location>
</feature>
<dbReference type="AlphaFoldDB" id="A0A1N7CFB1"/>
<keyword evidence="3" id="KW-1185">Reference proteome</keyword>
<keyword evidence="1" id="KW-0472">Membrane</keyword>
<keyword evidence="1" id="KW-1133">Transmembrane helix</keyword>
<evidence type="ECO:0000313" key="2">
    <source>
        <dbReference type="EMBL" id="SIR62331.1"/>
    </source>
</evidence>
<organism evidence="2 3">
    <name type="scientific">Williamsia sterculiae</name>
    <dbReference type="NCBI Taxonomy" id="1344003"/>
    <lineage>
        <taxon>Bacteria</taxon>
        <taxon>Bacillati</taxon>
        <taxon>Actinomycetota</taxon>
        <taxon>Actinomycetes</taxon>
        <taxon>Mycobacteriales</taxon>
        <taxon>Nocardiaceae</taxon>
        <taxon>Williamsia</taxon>
    </lineage>
</organism>
<evidence type="ECO:0000313" key="3">
    <source>
        <dbReference type="Proteomes" id="UP000186218"/>
    </source>
</evidence>
<feature type="transmembrane region" description="Helical" evidence="1">
    <location>
        <begin position="430"/>
        <end position="450"/>
    </location>
</feature>
<accession>A0A1N7CFB1</accession>
<feature type="transmembrane region" description="Helical" evidence="1">
    <location>
        <begin position="456"/>
        <end position="473"/>
    </location>
</feature>
<feature type="transmembrane region" description="Helical" evidence="1">
    <location>
        <begin position="350"/>
        <end position="372"/>
    </location>
</feature>
<dbReference type="STRING" id="1344003.SAMN05445060_0101"/>
<feature type="transmembrane region" description="Helical" evidence="1">
    <location>
        <begin position="70"/>
        <end position="93"/>
    </location>
</feature>
<reference evidence="2 3" key="1">
    <citation type="submission" date="2017-01" db="EMBL/GenBank/DDBJ databases">
        <authorList>
            <person name="Mah S.A."/>
            <person name="Swanson W.J."/>
            <person name="Moy G.W."/>
            <person name="Vacquier V.D."/>
        </authorList>
    </citation>
    <scope>NUCLEOTIDE SEQUENCE [LARGE SCALE GENOMIC DNA]</scope>
    <source>
        <strain evidence="2 3">CPCC 203464</strain>
    </source>
</reference>
<feature type="transmembrane region" description="Helical" evidence="1">
    <location>
        <begin position="392"/>
        <end position="418"/>
    </location>
</feature>